<comment type="caution">
    <text evidence="8">The sequence shown here is derived from an EMBL/GenBank/DDBJ whole genome shotgun (WGS) entry which is preliminary data.</text>
</comment>
<reference evidence="8 9" key="1">
    <citation type="submission" date="2024-05" db="EMBL/GenBank/DDBJ databases">
        <title>De novo assembly of an allotetraploid wild potato.</title>
        <authorList>
            <person name="Hosaka A.J."/>
        </authorList>
    </citation>
    <scope>NUCLEOTIDE SEQUENCE [LARGE SCALE GENOMIC DNA]</scope>
    <source>
        <tissue evidence="8">Young leaves</tissue>
    </source>
</reference>
<name>A0ABD2R2K7_9SOLN</name>
<dbReference type="AlphaFoldDB" id="A0ABD2R2K7"/>
<evidence type="ECO:0000256" key="5">
    <source>
        <dbReference type="ARBA" id="ARBA00023004"/>
    </source>
</evidence>
<feature type="non-terminal residue" evidence="8">
    <location>
        <position position="1"/>
    </location>
</feature>
<evidence type="ECO:0000256" key="3">
    <source>
        <dbReference type="ARBA" id="ARBA00022896"/>
    </source>
</evidence>
<dbReference type="Pfam" id="PF14226">
    <property type="entry name" value="DIOX_N"/>
    <property type="match status" value="1"/>
</dbReference>
<dbReference type="GO" id="GO:0031418">
    <property type="term" value="F:L-ascorbic acid binding"/>
    <property type="evidence" value="ECO:0007669"/>
    <property type="project" value="UniProtKB-KW"/>
</dbReference>
<protein>
    <recommendedName>
        <fullName evidence="7">Fe2OG dioxygenase domain-containing protein</fullName>
    </recommendedName>
</protein>
<organism evidence="8 9">
    <name type="scientific">Solanum stoloniferum</name>
    <dbReference type="NCBI Taxonomy" id="62892"/>
    <lineage>
        <taxon>Eukaryota</taxon>
        <taxon>Viridiplantae</taxon>
        <taxon>Streptophyta</taxon>
        <taxon>Embryophyta</taxon>
        <taxon>Tracheophyta</taxon>
        <taxon>Spermatophyta</taxon>
        <taxon>Magnoliopsida</taxon>
        <taxon>eudicotyledons</taxon>
        <taxon>Gunneridae</taxon>
        <taxon>Pentapetalae</taxon>
        <taxon>asterids</taxon>
        <taxon>lamiids</taxon>
        <taxon>Solanales</taxon>
        <taxon>Solanaceae</taxon>
        <taxon>Solanoideae</taxon>
        <taxon>Solaneae</taxon>
        <taxon>Solanum</taxon>
    </lineage>
</organism>
<dbReference type="Gene3D" id="2.60.120.330">
    <property type="entry name" value="B-lactam Antibiotic, Isopenicillin N Synthase, Chain"/>
    <property type="match status" value="1"/>
</dbReference>
<evidence type="ECO:0000259" key="7">
    <source>
        <dbReference type="PROSITE" id="PS51471"/>
    </source>
</evidence>
<keyword evidence="2 6" id="KW-0479">Metal-binding</keyword>
<keyword evidence="5 6" id="KW-0408">Iron</keyword>
<evidence type="ECO:0000256" key="2">
    <source>
        <dbReference type="ARBA" id="ARBA00022723"/>
    </source>
</evidence>
<keyword evidence="4 6" id="KW-0560">Oxidoreductase</keyword>
<keyword evidence="3" id="KW-0847">Vitamin C</keyword>
<dbReference type="InterPro" id="IPR026992">
    <property type="entry name" value="DIOX_N"/>
</dbReference>
<dbReference type="SUPFAM" id="SSF51197">
    <property type="entry name" value="Clavaminate synthase-like"/>
    <property type="match status" value="1"/>
</dbReference>
<accession>A0ABD2R2K7</accession>
<dbReference type="GO" id="GO:0046872">
    <property type="term" value="F:metal ion binding"/>
    <property type="evidence" value="ECO:0007669"/>
    <property type="project" value="UniProtKB-KW"/>
</dbReference>
<evidence type="ECO:0000313" key="8">
    <source>
        <dbReference type="EMBL" id="KAL3325974.1"/>
    </source>
</evidence>
<dbReference type="InterPro" id="IPR005123">
    <property type="entry name" value="Oxoglu/Fe-dep_dioxygenase_dom"/>
</dbReference>
<dbReference type="Pfam" id="PF03171">
    <property type="entry name" value="2OG-FeII_Oxy"/>
    <property type="match status" value="1"/>
</dbReference>
<keyword evidence="9" id="KW-1185">Reference proteome</keyword>
<dbReference type="Proteomes" id="UP001627284">
    <property type="component" value="Unassembled WGS sequence"/>
</dbReference>
<dbReference type="InterPro" id="IPR027443">
    <property type="entry name" value="IPNS-like_sf"/>
</dbReference>
<dbReference type="GO" id="GO:0016706">
    <property type="term" value="F:2-oxoglutarate-dependent dioxygenase activity"/>
    <property type="evidence" value="ECO:0007669"/>
    <property type="project" value="UniProtKB-ARBA"/>
</dbReference>
<dbReference type="EMBL" id="JBJKTR010000022">
    <property type="protein sequence ID" value="KAL3325974.1"/>
    <property type="molecule type" value="Genomic_DNA"/>
</dbReference>
<dbReference type="InterPro" id="IPR044861">
    <property type="entry name" value="IPNS-like_FE2OG_OXY"/>
</dbReference>
<comment type="similarity">
    <text evidence="1 6">Belongs to the iron/ascorbate-dependent oxidoreductase family.</text>
</comment>
<sequence>EHKQKGTHSKKNNKMANLMISKKVEAVPPTYVLPMHERPLATVPIVKEIPEIDLGEERAVVAQQLVKALEKYGFFQLINHGVPEDLMNKAMEVYEEFFNLPVKQKENYAEKEETLYTNNPKHHVSKEHKYWKEVLEHNCNIDGQDKQIWPSNPPTFREVIGAYSSEVRKLSMIMFDLVSEGLGLEAGYFGKGHGQRMFVNHYPICTDPSSTLGTGGYCDPNLITICQQQVYGLQILKNDEWIGVEPLPHAFVVNFGLPITVITNGKLKSVAHRVVTNTIQARTAIDTYFCPANVVEPAKSFVGPDNPPLFKPFKWGTEFLPHYFNNRAVYHTALEAFKINY</sequence>
<feature type="domain" description="Fe2OG dioxygenase" evidence="7">
    <location>
        <begin position="193"/>
        <end position="292"/>
    </location>
</feature>
<gene>
    <name evidence="8" type="ORF">AABB24_036933</name>
</gene>
<evidence type="ECO:0000256" key="4">
    <source>
        <dbReference type="ARBA" id="ARBA00023002"/>
    </source>
</evidence>
<dbReference type="GO" id="GO:0002238">
    <property type="term" value="P:response to molecule of fungal origin"/>
    <property type="evidence" value="ECO:0007669"/>
    <property type="project" value="UniProtKB-ARBA"/>
</dbReference>
<evidence type="ECO:0000313" key="9">
    <source>
        <dbReference type="Proteomes" id="UP001627284"/>
    </source>
</evidence>
<dbReference type="PROSITE" id="PS51471">
    <property type="entry name" value="FE2OG_OXY"/>
    <property type="match status" value="1"/>
</dbReference>
<dbReference type="InterPro" id="IPR050295">
    <property type="entry name" value="Plant_2OG-oxidoreductases"/>
</dbReference>
<evidence type="ECO:0000256" key="1">
    <source>
        <dbReference type="ARBA" id="ARBA00008056"/>
    </source>
</evidence>
<proteinExistence type="inferred from homology"/>
<dbReference type="PANTHER" id="PTHR47991">
    <property type="entry name" value="OXOGLUTARATE/IRON-DEPENDENT DIOXYGENASE"/>
    <property type="match status" value="1"/>
</dbReference>
<dbReference type="GO" id="GO:0009805">
    <property type="term" value="P:coumarin biosynthetic process"/>
    <property type="evidence" value="ECO:0007669"/>
    <property type="project" value="UniProtKB-ARBA"/>
</dbReference>
<evidence type="ECO:0000256" key="6">
    <source>
        <dbReference type="RuleBase" id="RU003682"/>
    </source>
</evidence>